<keyword evidence="3" id="KW-1185">Reference proteome</keyword>
<gene>
    <name evidence="2" type="ORF">BpHYR1_041911</name>
</gene>
<dbReference type="EMBL" id="REGN01002201">
    <property type="protein sequence ID" value="RNA29577.1"/>
    <property type="molecule type" value="Genomic_DNA"/>
</dbReference>
<protein>
    <submittedName>
        <fullName evidence="2">Uncharacterized protein</fullName>
    </submittedName>
</protein>
<keyword evidence="1" id="KW-0472">Membrane</keyword>
<feature type="transmembrane region" description="Helical" evidence="1">
    <location>
        <begin position="16"/>
        <end position="37"/>
    </location>
</feature>
<keyword evidence="1" id="KW-0812">Transmembrane</keyword>
<accession>A0A3M7S1X2</accession>
<dbReference type="Proteomes" id="UP000276133">
    <property type="component" value="Unassembled WGS sequence"/>
</dbReference>
<evidence type="ECO:0000256" key="1">
    <source>
        <dbReference type="SAM" id="Phobius"/>
    </source>
</evidence>
<comment type="caution">
    <text evidence="2">The sequence shown here is derived from an EMBL/GenBank/DDBJ whole genome shotgun (WGS) entry which is preliminary data.</text>
</comment>
<evidence type="ECO:0000313" key="2">
    <source>
        <dbReference type="EMBL" id="RNA29577.1"/>
    </source>
</evidence>
<evidence type="ECO:0000313" key="3">
    <source>
        <dbReference type="Proteomes" id="UP000276133"/>
    </source>
</evidence>
<dbReference type="AlphaFoldDB" id="A0A3M7S1X2"/>
<sequence>MDKMLSYNFWLLMVKIYYYIYVKLVTITIGTLSKFGFIPYGTNTIETIINLDIRKKFKNVTIKNFL</sequence>
<reference evidence="2 3" key="1">
    <citation type="journal article" date="2018" name="Sci. Rep.">
        <title>Genomic signatures of local adaptation to the degree of environmental predictability in rotifers.</title>
        <authorList>
            <person name="Franch-Gras L."/>
            <person name="Hahn C."/>
            <person name="Garcia-Roger E.M."/>
            <person name="Carmona M.J."/>
            <person name="Serra M."/>
            <person name="Gomez A."/>
        </authorList>
    </citation>
    <scope>NUCLEOTIDE SEQUENCE [LARGE SCALE GENOMIC DNA]</scope>
    <source>
        <strain evidence="2">HYR1</strain>
    </source>
</reference>
<organism evidence="2 3">
    <name type="scientific">Brachionus plicatilis</name>
    <name type="common">Marine rotifer</name>
    <name type="synonym">Brachionus muelleri</name>
    <dbReference type="NCBI Taxonomy" id="10195"/>
    <lineage>
        <taxon>Eukaryota</taxon>
        <taxon>Metazoa</taxon>
        <taxon>Spiralia</taxon>
        <taxon>Gnathifera</taxon>
        <taxon>Rotifera</taxon>
        <taxon>Eurotatoria</taxon>
        <taxon>Monogononta</taxon>
        <taxon>Pseudotrocha</taxon>
        <taxon>Ploima</taxon>
        <taxon>Brachionidae</taxon>
        <taxon>Brachionus</taxon>
    </lineage>
</organism>
<name>A0A3M7S1X2_BRAPC</name>
<proteinExistence type="predicted"/>
<keyword evidence="1" id="KW-1133">Transmembrane helix</keyword>